<dbReference type="NCBIfam" id="TIGR00086">
    <property type="entry name" value="smpB"/>
    <property type="match status" value="1"/>
</dbReference>
<evidence type="ECO:0000256" key="3">
    <source>
        <dbReference type="HAMAP-Rule" id="MF_00023"/>
    </source>
</evidence>
<evidence type="ECO:0000313" key="4">
    <source>
        <dbReference type="EMBL" id="RIV89136.1"/>
    </source>
</evidence>
<dbReference type="SUPFAM" id="SSF74982">
    <property type="entry name" value="Small protein B (SmpB)"/>
    <property type="match status" value="1"/>
</dbReference>
<dbReference type="GO" id="GO:0003723">
    <property type="term" value="F:RNA binding"/>
    <property type="evidence" value="ECO:0007669"/>
    <property type="project" value="UniProtKB-UniRule"/>
</dbReference>
<dbReference type="AlphaFoldDB" id="A0A418NX07"/>
<reference evidence="4 5" key="1">
    <citation type="submission" date="2018-08" db="EMBL/GenBank/DDBJ databases">
        <title>Erythrobacter zhengii sp.nov., a bacterium isolated from deep-sea sediment.</title>
        <authorList>
            <person name="Fang C."/>
            <person name="Wu Y.-H."/>
            <person name="Sun C."/>
            <person name="Wang H."/>
            <person name="Cheng H."/>
            <person name="Meng F.-X."/>
            <person name="Wang C.-S."/>
            <person name="Xu X.-W."/>
        </authorList>
    </citation>
    <scope>NUCLEOTIDE SEQUENCE [LARGE SCALE GENOMIC DNA]</scope>
    <source>
        <strain evidence="4 5">V18</strain>
    </source>
</reference>
<dbReference type="InterPro" id="IPR000037">
    <property type="entry name" value="SsrA-bd_prot"/>
</dbReference>
<evidence type="ECO:0000256" key="2">
    <source>
        <dbReference type="ARBA" id="ARBA00022884"/>
    </source>
</evidence>
<keyword evidence="1 3" id="KW-0963">Cytoplasm</keyword>
<evidence type="ECO:0000313" key="5">
    <source>
        <dbReference type="Proteomes" id="UP000286576"/>
    </source>
</evidence>
<dbReference type="HAMAP" id="MF_00023">
    <property type="entry name" value="SmpB"/>
    <property type="match status" value="1"/>
</dbReference>
<dbReference type="RefSeq" id="WP_119584414.1">
    <property type="nucleotide sequence ID" value="NZ_CAWODQ010000001.1"/>
</dbReference>
<sequence>MARPKPATFDKQKVVAENRKARFNYSIEDTFEAGIALQGTEVKALRAGQGSIAESYAEVKDGQVFLVNATIPEFSHGNRHNHEPKRPRKLLLHEREINRLFGAVERKGMTLVPLSVYFNGRGRAKVELALAKGKQAHDKRATIKDRDWQRDKARLMREKG</sequence>
<keyword evidence="2 3" id="KW-0694">RNA-binding</keyword>
<dbReference type="GO" id="GO:0070930">
    <property type="term" value="P:trans-translation-dependent protein tagging"/>
    <property type="evidence" value="ECO:0007669"/>
    <property type="project" value="TreeGrafter"/>
</dbReference>
<dbReference type="GO" id="GO:0005829">
    <property type="term" value="C:cytosol"/>
    <property type="evidence" value="ECO:0007669"/>
    <property type="project" value="TreeGrafter"/>
</dbReference>
<gene>
    <name evidence="3 4" type="primary">smpB</name>
    <name evidence="4" type="ORF">D2V07_02515</name>
</gene>
<dbReference type="InterPro" id="IPR020081">
    <property type="entry name" value="SsrA-bd_prot_CS"/>
</dbReference>
<comment type="caution">
    <text evidence="4">The sequence shown here is derived from an EMBL/GenBank/DDBJ whole genome shotgun (WGS) entry which is preliminary data.</text>
</comment>
<dbReference type="Pfam" id="PF01668">
    <property type="entry name" value="SmpB"/>
    <property type="match status" value="1"/>
</dbReference>
<evidence type="ECO:0000256" key="1">
    <source>
        <dbReference type="ARBA" id="ARBA00022490"/>
    </source>
</evidence>
<organism evidence="4 5">
    <name type="scientific">Aurantiacibacter zhengii</name>
    <dbReference type="NCBI Taxonomy" id="2307003"/>
    <lineage>
        <taxon>Bacteria</taxon>
        <taxon>Pseudomonadati</taxon>
        <taxon>Pseudomonadota</taxon>
        <taxon>Alphaproteobacteria</taxon>
        <taxon>Sphingomonadales</taxon>
        <taxon>Erythrobacteraceae</taxon>
        <taxon>Aurantiacibacter</taxon>
    </lineage>
</organism>
<proteinExistence type="inferred from homology"/>
<dbReference type="PROSITE" id="PS01317">
    <property type="entry name" value="SSRP"/>
    <property type="match status" value="1"/>
</dbReference>
<dbReference type="NCBIfam" id="NF003843">
    <property type="entry name" value="PRK05422.1"/>
    <property type="match status" value="1"/>
</dbReference>
<dbReference type="InterPro" id="IPR023620">
    <property type="entry name" value="SmpB"/>
</dbReference>
<keyword evidence="5" id="KW-1185">Reference proteome</keyword>
<dbReference type="CDD" id="cd09294">
    <property type="entry name" value="SmpB"/>
    <property type="match status" value="1"/>
</dbReference>
<dbReference type="EMBL" id="QXFL01000001">
    <property type="protein sequence ID" value="RIV89136.1"/>
    <property type="molecule type" value="Genomic_DNA"/>
</dbReference>
<accession>A0A418NX07</accession>
<dbReference type="Proteomes" id="UP000286576">
    <property type="component" value="Unassembled WGS sequence"/>
</dbReference>
<comment type="subcellular location">
    <subcellularLocation>
        <location evidence="3">Cytoplasm</location>
    </subcellularLocation>
    <text evidence="3">The tmRNA-SmpB complex associates with stalled 70S ribosomes.</text>
</comment>
<dbReference type="Gene3D" id="2.40.280.10">
    <property type="match status" value="1"/>
</dbReference>
<dbReference type="GO" id="GO:0070929">
    <property type="term" value="P:trans-translation"/>
    <property type="evidence" value="ECO:0007669"/>
    <property type="project" value="UniProtKB-UniRule"/>
</dbReference>
<comment type="function">
    <text evidence="3">Required for rescue of stalled ribosomes mediated by trans-translation. Binds to transfer-messenger RNA (tmRNA), required for stable association of tmRNA with ribosomes. tmRNA and SmpB together mimic tRNA shape, replacing the anticodon stem-loop with SmpB. tmRNA is encoded by the ssrA gene; the 2 termini fold to resemble tRNA(Ala) and it encodes a 'tag peptide', a short internal open reading frame. During trans-translation Ala-aminoacylated tmRNA acts like a tRNA, entering the A-site of stalled ribosomes, displacing the stalled mRNA. The ribosome then switches to translate the ORF on the tmRNA; the nascent peptide is terminated with the 'tag peptide' encoded by the tmRNA and targeted for degradation. The ribosome is freed to recommence translation, which seems to be the essential function of trans-translation.</text>
</comment>
<dbReference type="OrthoDB" id="9805462at2"/>
<protein>
    <recommendedName>
        <fullName evidence="3">SsrA-binding protein</fullName>
    </recommendedName>
    <alternativeName>
        <fullName evidence="3">Small protein B</fullName>
    </alternativeName>
</protein>
<dbReference type="PANTHER" id="PTHR30308:SF2">
    <property type="entry name" value="SSRA-BINDING PROTEIN"/>
    <property type="match status" value="1"/>
</dbReference>
<dbReference type="PANTHER" id="PTHR30308">
    <property type="entry name" value="TMRNA-BINDING COMPONENT OF TRANS-TRANSLATION TAGGING COMPLEX"/>
    <property type="match status" value="1"/>
</dbReference>
<name>A0A418NX07_9SPHN</name>
<comment type="similarity">
    <text evidence="3">Belongs to the SmpB family.</text>
</comment>